<evidence type="ECO:0000259" key="6">
    <source>
        <dbReference type="PROSITE" id="PS51299"/>
    </source>
</evidence>
<feature type="compositionally biased region" description="Basic and acidic residues" evidence="5">
    <location>
        <begin position="660"/>
        <end position="673"/>
    </location>
</feature>
<organism evidence="7 8">
    <name type="scientific">Paraglomus brasilianum</name>
    <dbReference type="NCBI Taxonomy" id="144538"/>
    <lineage>
        <taxon>Eukaryota</taxon>
        <taxon>Fungi</taxon>
        <taxon>Fungi incertae sedis</taxon>
        <taxon>Mucoromycota</taxon>
        <taxon>Glomeromycotina</taxon>
        <taxon>Glomeromycetes</taxon>
        <taxon>Paraglomerales</taxon>
        <taxon>Paraglomeraceae</taxon>
        <taxon>Paraglomus</taxon>
    </lineage>
</organism>
<feature type="region of interest" description="Disordered" evidence="5">
    <location>
        <begin position="28"/>
        <end position="71"/>
    </location>
</feature>
<name>A0A9N8WQT7_9GLOM</name>
<evidence type="ECO:0000313" key="7">
    <source>
        <dbReference type="EMBL" id="CAG8495516.1"/>
    </source>
</evidence>
<sequence>MAGFQNSNKLYTESSNTSALTTVTTHYTQQALPHPTTPTSPAPSLPTTTNSSNSNITPTANSSAKNNLTSVPRSLNTAPVLQHSNNSAFSPYQNIPQHPTPVTTPTSTKPQLIHPDSTMMASHLDSNALIYPQHTAHFANPPNQFWPSWNTLSGGNSPGAVAISNTAGGSAFMPAVGYGATPGGLSQHNPRPKLTTTIWEDEGTLCYQVDARGICVARRQDNNMINGTKLLNVVGMSRGKRDGILKNEKGRVVVKVGAMHLKGVWITFGRAKTLAQQFKIHELLYPLFVEDPGVFLHNYTAPMQTNRIPSMNGVGAHTQWRPHTFTNAFNGPTYDRQWYGYSNGGGIINQASQPQDHNSPAYPPNANNHATQHIDDEYSNYAVINGQPQGQQNVVVSGTTTSFQPRSPVSYDTGASAAINSGPNARPGTPVYPNVKSEDAVGSNGNNYYRQPAGIYNHLVSADVANGTTPQSNSTSQIIGQKRGYVGDDETDDYNGSNQSSPPLAMHPPPLNGIPVNTAMNVAAGSFPSPMNASPNSSPGSSAFSGWPAGKRVKYEFSESTASSSAQSSPRISGYALPGLANGAGPSAAPATPTQTYTNSSLQLVTNAQQSSPHHYSSAGANANGPATGTTTPTNEGLDRYFQDNSTVLHTPSPDNAPVEEARRYEQYRREETTSEEINSNSWGVE</sequence>
<feature type="compositionally biased region" description="Polar residues" evidence="5">
    <location>
        <begin position="643"/>
        <end position="654"/>
    </location>
</feature>
<feature type="domain" description="HTH APSES-type" evidence="6">
    <location>
        <begin position="193"/>
        <end position="302"/>
    </location>
</feature>
<evidence type="ECO:0000313" key="8">
    <source>
        <dbReference type="Proteomes" id="UP000789739"/>
    </source>
</evidence>
<dbReference type="InterPro" id="IPR018004">
    <property type="entry name" value="KilA/APSES_HTH"/>
</dbReference>
<dbReference type="Pfam" id="PF04383">
    <property type="entry name" value="KilA-N"/>
    <property type="match status" value="1"/>
</dbReference>
<feature type="compositionally biased region" description="Pro residues" evidence="5">
    <location>
        <begin position="35"/>
        <end position="44"/>
    </location>
</feature>
<gene>
    <name evidence="7" type="ORF">PBRASI_LOCUS2331</name>
</gene>
<keyword evidence="3" id="KW-0238">DNA-binding</keyword>
<dbReference type="SMART" id="SM01252">
    <property type="entry name" value="KilA-N"/>
    <property type="match status" value="1"/>
</dbReference>
<dbReference type="Gene3D" id="3.10.260.10">
    <property type="entry name" value="Transcription regulator HTH, APSES-type DNA-binding domain"/>
    <property type="match status" value="1"/>
</dbReference>
<evidence type="ECO:0000256" key="3">
    <source>
        <dbReference type="ARBA" id="ARBA00023125"/>
    </source>
</evidence>
<evidence type="ECO:0000256" key="4">
    <source>
        <dbReference type="ARBA" id="ARBA00023163"/>
    </source>
</evidence>
<dbReference type="AlphaFoldDB" id="A0A9N8WQT7"/>
<keyword evidence="4" id="KW-0804">Transcription</keyword>
<dbReference type="PANTHER" id="PTHR47792">
    <property type="entry name" value="PROTEIN SOK2-RELATED"/>
    <property type="match status" value="1"/>
</dbReference>
<feature type="region of interest" description="Disordered" evidence="5">
    <location>
        <begin position="351"/>
        <end position="371"/>
    </location>
</feature>
<dbReference type="EMBL" id="CAJVPI010000177">
    <property type="protein sequence ID" value="CAG8495516.1"/>
    <property type="molecule type" value="Genomic_DNA"/>
</dbReference>
<dbReference type="SUPFAM" id="SSF54616">
    <property type="entry name" value="DNA-binding domain of Mlu1-box binding protein MBP1"/>
    <property type="match status" value="1"/>
</dbReference>
<keyword evidence="2" id="KW-0805">Transcription regulation</keyword>
<feature type="region of interest" description="Disordered" evidence="5">
    <location>
        <begin position="416"/>
        <end position="438"/>
    </location>
</feature>
<feature type="compositionally biased region" description="Low complexity" evidence="5">
    <location>
        <begin position="676"/>
        <end position="686"/>
    </location>
</feature>
<evidence type="ECO:0000256" key="1">
    <source>
        <dbReference type="ARBA" id="ARBA00007247"/>
    </source>
</evidence>
<evidence type="ECO:0000256" key="2">
    <source>
        <dbReference type="ARBA" id="ARBA00023015"/>
    </source>
</evidence>
<feature type="compositionally biased region" description="Low complexity" evidence="5">
    <location>
        <begin position="45"/>
        <end position="64"/>
    </location>
</feature>
<feature type="compositionally biased region" description="Low complexity" evidence="5">
    <location>
        <begin position="619"/>
        <end position="635"/>
    </location>
</feature>
<evidence type="ECO:0000256" key="5">
    <source>
        <dbReference type="SAM" id="MobiDB-lite"/>
    </source>
</evidence>
<dbReference type="GO" id="GO:0043565">
    <property type="term" value="F:sequence-specific DNA binding"/>
    <property type="evidence" value="ECO:0007669"/>
    <property type="project" value="TreeGrafter"/>
</dbReference>
<dbReference type="Proteomes" id="UP000789739">
    <property type="component" value="Unassembled WGS sequence"/>
</dbReference>
<dbReference type="GO" id="GO:0005634">
    <property type="term" value="C:nucleus"/>
    <property type="evidence" value="ECO:0007669"/>
    <property type="project" value="TreeGrafter"/>
</dbReference>
<dbReference type="InterPro" id="IPR003163">
    <property type="entry name" value="Tscrpt_reg_HTH_APSES-type"/>
</dbReference>
<dbReference type="OrthoDB" id="5407653at2759"/>
<feature type="region of interest" description="Disordered" evidence="5">
    <location>
        <begin position="606"/>
        <end position="686"/>
    </location>
</feature>
<feature type="compositionally biased region" description="Polar residues" evidence="5">
    <location>
        <begin position="466"/>
        <end position="479"/>
    </location>
</feature>
<dbReference type="InterPro" id="IPR036887">
    <property type="entry name" value="HTH_APSES_sf"/>
</dbReference>
<dbReference type="InterPro" id="IPR029790">
    <property type="entry name" value="EFG1/Phd1/StuA"/>
</dbReference>
<feature type="region of interest" description="Disordered" evidence="5">
    <location>
        <begin position="466"/>
        <end position="507"/>
    </location>
</feature>
<dbReference type="GO" id="GO:0003700">
    <property type="term" value="F:DNA-binding transcription factor activity"/>
    <property type="evidence" value="ECO:0007669"/>
    <property type="project" value="TreeGrafter"/>
</dbReference>
<feature type="compositionally biased region" description="Polar residues" evidence="5">
    <location>
        <begin position="606"/>
        <end position="615"/>
    </location>
</feature>
<dbReference type="GO" id="GO:0045944">
    <property type="term" value="P:positive regulation of transcription by RNA polymerase II"/>
    <property type="evidence" value="ECO:0007669"/>
    <property type="project" value="TreeGrafter"/>
</dbReference>
<accession>A0A9N8WQT7</accession>
<reference evidence="7" key="1">
    <citation type="submission" date="2021-06" db="EMBL/GenBank/DDBJ databases">
        <authorList>
            <person name="Kallberg Y."/>
            <person name="Tangrot J."/>
            <person name="Rosling A."/>
        </authorList>
    </citation>
    <scope>NUCLEOTIDE SEQUENCE</scope>
    <source>
        <strain evidence="7">BR232B</strain>
    </source>
</reference>
<protein>
    <submittedName>
        <fullName evidence="7">2651_t:CDS:1</fullName>
    </submittedName>
</protein>
<proteinExistence type="inferred from homology"/>
<comment type="similarity">
    <text evidence="1">Belongs to the EFG1/PHD1/stuA family.</text>
</comment>
<dbReference type="PANTHER" id="PTHR47792:SF1">
    <property type="entry name" value="PROTEIN SOK2-RELATED"/>
    <property type="match status" value="1"/>
</dbReference>
<comment type="caution">
    <text evidence="7">The sequence shown here is derived from an EMBL/GenBank/DDBJ whole genome shotgun (WGS) entry which is preliminary data.</text>
</comment>
<dbReference type="PROSITE" id="PS51299">
    <property type="entry name" value="HTH_APSES"/>
    <property type="match status" value="1"/>
</dbReference>
<keyword evidence="8" id="KW-1185">Reference proteome</keyword>